<keyword evidence="2" id="KW-1133">Transmembrane helix</keyword>
<gene>
    <name evidence="4" type="ORF">NZH93_31640</name>
</gene>
<dbReference type="PANTHER" id="PTHR30487:SF0">
    <property type="entry name" value="PREPILIN LEADER PEPTIDASE_N-METHYLTRANSFERASE-RELATED"/>
    <property type="match status" value="1"/>
</dbReference>
<keyword evidence="2" id="KW-0472">Membrane</keyword>
<feature type="domain" description="Prepilin type IV endopeptidase peptidase" evidence="3">
    <location>
        <begin position="58"/>
        <end position="155"/>
    </location>
</feature>
<dbReference type="GO" id="GO:0006465">
    <property type="term" value="P:signal peptide processing"/>
    <property type="evidence" value="ECO:0007669"/>
    <property type="project" value="TreeGrafter"/>
</dbReference>
<dbReference type="Proteomes" id="UP001141259">
    <property type="component" value="Unassembled WGS sequence"/>
</dbReference>
<dbReference type="Pfam" id="PF01478">
    <property type="entry name" value="Peptidase_A24"/>
    <property type="match status" value="1"/>
</dbReference>
<feature type="transmembrane region" description="Helical" evidence="2">
    <location>
        <begin position="132"/>
        <end position="158"/>
    </location>
</feature>
<accession>A0A9X2VR90</accession>
<reference evidence="4" key="1">
    <citation type="submission" date="2022-08" db="EMBL/GenBank/DDBJ databases">
        <authorList>
            <person name="Tistechok S."/>
            <person name="Samborskyy M."/>
            <person name="Roman I."/>
        </authorList>
    </citation>
    <scope>NUCLEOTIDE SEQUENCE</scope>
    <source>
        <strain evidence="4">DSM 103496</strain>
    </source>
</reference>
<organism evidence="4 5">
    <name type="scientific">Umezawaea endophytica</name>
    <dbReference type="NCBI Taxonomy" id="1654476"/>
    <lineage>
        <taxon>Bacteria</taxon>
        <taxon>Bacillati</taxon>
        <taxon>Actinomycetota</taxon>
        <taxon>Actinomycetes</taxon>
        <taxon>Pseudonocardiales</taxon>
        <taxon>Pseudonocardiaceae</taxon>
        <taxon>Umezawaea</taxon>
    </lineage>
</organism>
<dbReference type="InterPro" id="IPR000045">
    <property type="entry name" value="Prepilin_IV_endopep_pep"/>
</dbReference>
<keyword evidence="5" id="KW-1185">Reference proteome</keyword>
<evidence type="ECO:0000256" key="2">
    <source>
        <dbReference type="SAM" id="Phobius"/>
    </source>
</evidence>
<dbReference type="PANTHER" id="PTHR30487">
    <property type="entry name" value="TYPE 4 PREPILIN-LIKE PROTEINS LEADER PEPTIDE-PROCESSING ENZYME"/>
    <property type="match status" value="1"/>
</dbReference>
<feature type="transmembrane region" description="Helical" evidence="2">
    <location>
        <begin position="52"/>
        <end position="72"/>
    </location>
</feature>
<comment type="similarity">
    <text evidence="1">Belongs to the peptidase A24 family.</text>
</comment>
<feature type="transmembrane region" description="Helical" evidence="2">
    <location>
        <begin position="79"/>
        <end position="97"/>
    </location>
</feature>
<dbReference type="AlphaFoldDB" id="A0A9X2VR90"/>
<proteinExistence type="inferred from homology"/>
<sequence>MHWTVLGFLAGAAGAWLLRRLRRGAVVHWLWCATPNSVLWTVAAHRHPPPHWLAVTLALGWLAVLLTATDVLHRRLPDALTLPAYPVLAVLLVPAGLDVGVRALVGGLVFGVGHLVVRLFSPGALGGGDVKLAVPLGAVLGAVSYGALALGAVLASGLSLLVGLTRPDGGIPHGPGLLASTWVLAVFLL</sequence>
<evidence type="ECO:0000313" key="5">
    <source>
        <dbReference type="Proteomes" id="UP001141259"/>
    </source>
</evidence>
<dbReference type="GO" id="GO:0004190">
    <property type="term" value="F:aspartic-type endopeptidase activity"/>
    <property type="evidence" value="ECO:0007669"/>
    <property type="project" value="InterPro"/>
</dbReference>
<comment type="caution">
    <text evidence="4">The sequence shown here is derived from an EMBL/GenBank/DDBJ whole genome shotgun (WGS) entry which is preliminary data.</text>
</comment>
<dbReference type="InterPro" id="IPR050882">
    <property type="entry name" value="Prepilin_peptidase/N-MTase"/>
</dbReference>
<evidence type="ECO:0000259" key="3">
    <source>
        <dbReference type="Pfam" id="PF01478"/>
    </source>
</evidence>
<dbReference type="RefSeq" id="WP_259626923.1">
    <property type="nucleotide sequence ID" value="NZ_JANYMP010000018.1"/>
</dbReference>
<dbReference type="GO" id="GO:0005886">
    <property type="term" value="C:plasma membrane"/>
    <property type="evidence" value="ECO:0007669"/>
    <property type="project" value="TreeGrafter"/>
</dbReference>
<dbReference type="EMBL" id="JANYMP010000018">
    <property type="protein sequence ID" value="MCS7481431.1"/>
    <property type="molecule type" value="Genomic_DNA"/>
</dbReference>
<feature type="transmembrane region" description="Helical" evidence="2">
    <location>
        <begin position="103"/>
        <end position="120"/>
    </location>
</feature>
<feature type="transmembrane region" description="Helical" evidence="2">
    <location>
        <begin position="170"/>
        <end position="188"/>
    </location>
</feature>
<evidence type="ECO:0000313" key="4">
    <source>
        <dbReference type="EMBL" id="MCS7481431.1"/>
    </source>
</evidence>
<name>A0A9X2VR90_9PSEU</name>
<dbReference type="Gene3D" id="1.20.120.1220">
    <property type="match status" value="1"/>
</dbReference>
<protein>
    <submittedName>
        <fullName evidence="4">A24 family peptidase</fullName>
    </submittedName>
</protein>
<keyword evidence="2" id="KW-0812">Transmembrane</keyword>
<evidence type="ECO:0000256" key="1">
    <source>
        <dbReference type="ARBA" id="ARBA00005801"/>
    </source>
</evidence>